<proteinExistence type="predicted"/>
<reference evidence="1 2" key="1">
    <citation type="journal article" date="2021" name="Front. Genet.">
        <title>Chromosome-Level Genome Assembly Reveals Significant Gene Expansion in the Toll and IMD Signaling Pathways of Dendrolimus kikuchii.</title>
        <authorList>
            <person name="Zhou J."/>
            <person name="Wu P."/>
            <person name="Xiong Z."/>
            <person name="Liu N."/>
            <person name="Zhao N."/>
            <person name="Ji M."/>
            <person name="Qiu Y."/>
            <person name="Yang B."/>
        </authorList>
    </citation>
    <scope>NUCLEOTIDE SEQUENCE [LARGE SCALE GENOMIC DNA]</scope>
    <source>
        <strain evidence="1">Ann1</strain>
    </source>
</reference>
<evidence type="ECO:0000313" key="1">
    <source>
        <dbReference type="EMBL" id="KAJ0176934.1"/>
    </source>
</evidence>
<gene>
    <name evidence="1" type="ORF">K1T71_006943</name>
</gene>
<comment type="caution">
    <text evidence="1">The sequence shown here is derived from an EMBL/GenBank/DDBJ whole genome shotgun (WGS) entry which is preliminary data.</text>
</comment>
<protein>
    <submittedName>
        <fullName evidence="1">Uncharacterized protein</fullName>
    </submittedName>
</protein>
<name>A0ACC1CZN8_9NEOP</name>
<evidence type="ECO:0000313" key="2">
    <source>
        <dbReference type="Proteomes" id="UP000824533"/>
    </source>
</evidence>
<keyword evidence="2" id="KW-1185">Reference proteome</keyword>
<accession>A0ACC1CZN8</accession>
<organism evidence="1 2">
    <name type="scientific">Dendrolimus kikuchii</name>
    <dbReference type="NCBI Taxonomy" id="765133"/>
    <lineage>
        <taxon>Eukaryota</taxon>
        <taxon>Metazoa</taxon>
        <taxon>Ecdysozoa</taxon>
        <taxon>Arthropoda</taxon>
        <taxon>Hexapoda</taxon>
        <taxon>Insecta</taxon>
        <taxon>Pterygota</taxon>
        <taxon>Neoptera</taxon>
        <taxon>Endopterygota</taxon>
        <taxon>Lepidoptera</taxon>
        <taxon>Glossata</taxon>
        <taxon>Ditrysia</taxon>
        <taxon>Bombycoidea</taxon>
        <taxon>Lasiocampidae</taxon>
        <taxon>Dendrolimus</taxon>
    </lineage>
</organism>
<dbReference type="EMBL" id="CM034398">
    <property type="protein sequence ID" value="KAJ0176934.1"/>
    <property type="molecule type" value="Genomic_DNA"/>
</dbReference>
<sequence length="629" mass="70666">MSCLKSECGPYMQGTAGTAFTNLITHLLAAQCLITEPWPLDRSYSLSNGQTFDFIVVGAGTAGSLIANRLTEIDNWKVLLVEAGGDPPLESVIPAFSGETHQSRHAFQYYTEEDENTNRGCIDNRSYWPRGRVLGGTSSINGMIHMRGSEGDYKPWHNSADDGWDWPTIRKYFKKSEKIVDPFILNNPELLEEHGTDGEFIVDQLNFTHPYIADKLTKAYEELGLKYLKDLNGPTQMGVGKIRGANNKGKRVSSATAFLNSIPERKNLYVLKRAFVHNVEIDEATKTAKGVRVSLVYGEQETYFANKEVIISAGAVNTPVLLMMSGIGPKELLKEKKLNLISNLPVGENLQDHVRIPIPVVLDTGAKQKDEVFWLKAAAQYIIDQSGPYSTNYDQPNINAFLSVADGKQLPDVQVDHNYFVPNTTYVEKMCKEVMSFKDKICKQFAEFNSEKEMIIFFVSLCRPHSRGKIEIRGYNSMEHPKIFAKYFSDKRDMKTFINGVKKVMEIINTPTFKSMNAELKRIEHEDCDKFELRSDNFWECMARTVTYNVYHPVGTAKMGTPNDPGSVVNSRLKVYGVNNLRVADASIMPTIPSVNTNAAVMMIAERAADFIKEDHGVVDNKPVQKDEL</sequence>
<dbReference type="Proteomes" id="UP000824533">
    <property type="component" value="Linkage Group LG12"/>
</dbReference>